<keyword evidence="3" id="KW-0804">Transcription</keyword>
<evidence type="ECO:0000256" key="1">
    <source>
        <dbReference type="ARBA" id="ARBA00023015"/>
    </source>
</evidence>
<dbReference type="PANTHER" id="PTHR43132">
    <property type="entry name" value="ARSENICAL RESISTANCE OPERON REPRESSOR ARSR-RELATED"/>
    <property type="match status" value="1"/>
</dbReference>
<gene>
    <name evidence="5" type="ORF">B8V81_0975</name>
</gene>
<dbReference type="PROSITE" id="PS50987">
    <property type="entry name" value="HTH_ARSR_2"/>
    <property type="match status" value="1"/>
</dbReference>
<dbReference type="GO" id="GO:0003677">
    <property type="term" value="F:DNA binding"/>
    <property type="evidence" value="ECO:0007669"/>
    <property type="project" value="UniProtKB-KW"/>
</dbReference>
<name>A0A2N5N8R9_9BACL</name>
<evidence type="ECO:0000313" key="5">
    <source>
        <dbReference type="EMBL" id="PLT46751.1"/>
    </source>
</evidence>
<evidence type="ECO:0000256" key="3">
    <source>
        <dbReference type="ARBA" id="ARBA00023163"/>
    </source>
</evidence>
<dbReference type="RefSeq" id="WP_028597229.1">
    <property type="nucleotide sequence ID" value="NZ_BIMM01000001.1"/>
</dbReference>
<dbReference type="Proteomes" id="UP000234789">
    <property type="component" value="Unassembled WGS sequence"/>
</dbReference>
<dbReference type="Gene3D" id="1.10.10.10">
    <property type="entry name" value="Winged helix-like DNA-binding domain superfamily/Winged helix DNA-binding domain"/>
    <property type="match status" value="1"/>
</dbReference>
<keyword evidence="2" id="KW-0238">DNA-binding</keyword>
<dbReference type="AlphaFoldDB" id="A0A2N5N8R9"/>
<reference evidence="5 6" key="1">
    <citation type="submission" date="2017-05" db="EMBL/GenBank/DDBJ databases">
        <title>Functional genome analysis of Paenibacillus pasadenensis strain R16: insights on endophytic life style and antifungal activity.</title>
        <authorList>
            <person name="Passera A."/>
            <person name="Marcolungo L."/>
            <person name="Casati P."/>
            <person name="Brasca M."/>
            <person name="Quaglino F."/>
            <person name="Delledonne M."/>
        </authorList>
    </citation>
    <scope>NUCLEOTIDE SEQUENCE [LARGE SCALE GENOMIC DNA]</scope>
    <source>
        <strain evidence="5 6">R16</strain>
    </source>
</reference>
<accession>A0A2N5N8R9</accession>
<protein>
    <submittedName>
        <fullName evidence="5">Transcriptional regulator, ArsR family</fullName>
    </submittedName>
</protein>
<dbReference type="EMBL" id="NFEZ01000003">
    <property type="protein sequence ID" value="PLT46751.1"/>
    <property type="molecule type" value="Genomic_DNA"/>
</dbReference>
<dbReference type="InterPro" id="IPR001845">
    <property type="entry name" value="HTH_ArsR_DNA-bd_dom"/>
</dbReference>
<dbReference type="CDD" id="cd00090">
    <property type="entry name" value="HTH_ARSR"/>
    <property type="match status" value="1"/>
</dbReference>
<organism evidence="5 6">
    <name type="scientific">Paenibacillus pasadenensis</name>
    <dbReference type="NCBI Taxonomy" id="217090"/>
    <lineage>
        <taxon>Bacteria</taxon>
        <taxon>Bacillati</taxon>
        <taxon>Bacillota</taxon>
        <taxon>Bacilli</taxon>
        <taxon>Bacillales</taxon>
        <taxon>Paenibacillaceae</taxon>
        <taxon>Paenibacillus</taxon>
    </lineage>
</organism>
<dbReference type="InterPro" id="IPR036390">
    <property type="entry name" value="WH_DNA-bd_sf"/>
</dbReference>
<proteinExistence type="predicted"/>
<dbReference type="GO" id="GO:0003700">
    <property type="term" value="F:DNA-binding transcription factor activity"/>
    <property type="evidence" value="ECO:0007669"/>
    <property type="project" value="InterPro"/>
</dbReference>
<dbReference type="InterPro" id="IPR011991">
    <property type="entry name" value="ArsR-like_HTH"/>
</dbReference>
<evidence type="ECO:0000313" key="6">
    <source>
        <dbReference type="Proteomes" id="UP000234789"/>
    </source>
</evidence>
<comment type="caution">
    <text evidence="5">The sequence shown here is derived from an EMBL/GenBank/DDBJ whole genome shotgun (WGS) entry which is preliminary data.</text>
</comment>
<dbReference type="InterPro" id="IPR051011">
    <property type="entry name" value="Metal_resp_trans_reg"/>
</dbReference>
<dbReference type="OrthoDB" id="9781958at2"/>
<dbReference type="PANTHER" id="PTHR43132:SF2">
    <property type="entry name" value="ARSENICAL RESISTANCE OPERON REPRESSOR ARSR-RELATED"/>
    <property type="match status" value="1"/>
</dbReference>
<dbReference type="InterPro" id="IPR036388">
    <property type="entry name" value="WH-like_DNA-bd_sf"/>
</dbReference>
<evidence type="ECO:0000256" key="2">
    <source>
        <dbReference type="ARBA" id="ARBA00023125"/>
    </source>
</evidence>
<keyword evidence="1" id="KW-0805">Transcription regulation</keyword>
<feature type="domain" description="HTH arsR-type" evidence="4">
    <location>
        <begin position="8"/>
        <end position="101"/>
    </location>
</feature>
<dbReference type="SMART" id="SM00418">
    <property type="entry name" value="HTH_ARSR"/>
    <property type="match status" value="1"/>
</dbReference>
<dbReference type="Pfam" id="PF12840">
    <property type="entry name" value="HTH_20"/>
    <property type="match status" value="1"/>
</dbReference>
<keyword evidence="6" id="KW-1185">Reference proteome</keyword>
<evidence type="ECO:0000259" key="4">
    <source>
        <dbReference type="PROSITE" id="PS50987"/>
    </source>
</evidence>
<dbReference type="SUPFAM" id="SSF46785">
    <property type="entry name" value="Winged helix' DNA-binding domain"/>
    <property type="match status" value="1"/>
</dbReference>
<sequence>MNEPKQELIRYPASRLLDVAKALSSDIRLRILEALGERPMSVSQLAEALGAAQPTISINVQALEQAELVSCRQGSGREKICTASCRSVLLELPLRSGDALRRVEEIRMPIGLYSRCDIQAPCGMASREGAGLGSPDDPRVFYMPERAEAAILWFSGSGSLEYEFANPMPPGAELDELVLTAELCSEAPGFRDDWPSDITMLVDGLPVGTWTSPGDFGDRKGRFTPERWRGNTEYGRLTEWKVTRDGSFLNGERCSELSLGDLTLAFNEPIRIRLAVAADAANARGLNLFGTGFGDYAQDLVLSFVRRVRPDEG</sequence>